<proteinExistence type="predicted"/>
<evidence type="ECO:0000313" key="2">
    <source>
        <dbReference type="Proteomes" id="UP000032142"/>
    </source>
</evidence>
<protein>
    <submittedName>
        <fullName evidence="1">Uncharacterized protein</fullName>
    </submittedName>
</protein>
<evidence type="ECO:0000313" key="1">
    <source>
        <dbReference type="EMBL" id="KHF98439.1"/>
    </source>
</evidence>
<dbReference type="Proteomes" id="UP000032142">
    <property type="component" value="Unassembled WGS sequence"/>
</dbReference>
<gene>
    <name evidence="1" type="ORF">F383_37721</name>
</gene>
<name>A0A0B0MCE3_GOSAR</name>
<dbReference type="AlphaFoldDB" id="A0A0B0MCE3"/>
<reference evidence="2" key="1">
    <citation type="submission" date="2014-09" db="EMBL/GenBank/DDBJ databases">
        <authorList>
            <person name="Mudge J."/>
            <person name="Ramaraj T."/>
            <person name="Lindquist I.E."/>
            <person name="Bharti A.K."/>
            <person name="Sundararajan A."/>
            <person name="Cameron C.T."/>
            <person name="Woodward J.E."/>
            <person name="May G.D."/>
            <person name="Brubaker C."/>
            <person name="Broadhvest J."/>
            <person name="Wilkins T.A."/>
        </authorList>
    </citation>
    <scope>NUCLEOTIDE SEQUENCE</scope>
    <source>
        <strain evidence="2">cv. AKA8401</strain>
    </source>
</reference>
<sequence>MPLSQTGSYMKPDTMPMSQTWSYLQNRYQKSYVLGHSFITIQYQMNNNNSI</sequence>
<dbReference type="EMBL" id="JRRC01039347">
    <property type="protein sequence ID" value="KHF98439.1"/>
    <property type="molecule type" value="Genomic_DNA"/>
</dbReference>
<keyword evidence="2" id="KW-1185">Reference proteome</keyword>
<accession>A0A0B0MCE3</accession>
<comment type="caution">
    <text evidence="1">The sequence shown here is derived from an EMBL/GenBank/DDBJ whole genome shotgun (WGS) entry which is preliminary data.</text>
</comment>
<organism evidence="1 2">
    <name type="scientific">Gossypium arboreum</name>
    <name type="common">Tree cotton</name>
    <name type="synonym">Gossypium nanking</name>
    <dbReference type="NCBI Taxonomy" id="29729"/>
    <lineage>
        <taxon>Eukaryota</taxon>
        <taxon>Viridiplantae</taxon>
        <taxon>Streptophyta</taxon>
        <taxon>Embryophyta</taxon>
        <taxon>Tracheophyta</taxon>
        <taxon>Spermatophyta</taxon>
        <taxon>Magnoliopsida</taxon>
        <taxon>eudicotyledons</taxon>
        <taxon>Gunneridae</taxon>
        <taxon>Pentapetalae</taxon>
        <taxon>rosids</taxon>
        <taxon>malvids</taxon>
        <taxon>Malvales</taxon>
        <taxon>Malvaceae</taxon>
        <taxon>Malvoideae</taxon>
        <taxon>Gossypium</taxon>
    </lineage>
</organism>